<dbReference type="EMBL" id="CP141259">
    <property type="protein sequence ID" value="WRL44785.1"/>
    <property type="molecule type" value="Genomic_DNA"/>
</dbReference>
<dbReference type="Proteomes" id="UP001626593">
    <property type="component" value="Chromosome"/>
</dbReference>
<dbReference type="RefSeq" id="WP_407278083.1">
    <property type="nucleotide sequence ID" value="NZ_CP141259.1"/>
</dbReference>
<accession>A0ABZ1AFY1</accession>
<dbReference type="InterPro" id="IPR011009">
    <property type="entry name" value="Kinase-like_dom_sf"/>
</dbReference>
<organism evidence="1 2">
    <name type="scientific">Aromatoleum evansii</name>
    <name type="common">Azoarcus evansii</name>
    <dbReference type="NCBI Taxonomy" id="59406"/>
    <lineage>
        <taxon>Bacteria</taxon>
        <taxon>Pseudomonadati</taxon>
        <taxon>Pseudomonadota</taxon>
        <taxon>Betaproteobacteria</taxon>
        <taxon>Rhodocyclales</taxon>
        <taxon>Rhodocyclaceae</taxon>
        <taxon>Aromatoleum</taxon>
    </lineage>
</organism>
<evidence type="ECO:0000313" key="2">
    <source>
        <dbReference type="Proteomes" id="UP001626593"/>
    </source>
</evidence>
<dbReference type="SUPFAM" id="SSF56112">
    <property type="entry name" value="Protein kinase-like (PK-like)"/>
    <property type="match status" value="1"/>
</dbReference>
<protein>
    <recommendedName>
        <fullName evidence="3">Aminoglycoside phosphotransferase domain-containing protein</fullName>
    </recommendedName>
</protein>
<evidence type="ECO:0000313" key="1">
    <source>
        <dbReference type="EMBL" id="WRL44785.1"/>
    </source>
</evidence>
<sequence>MEIAALLTDGDAMARPLLQRLTGDGNTRWDIDECRVVQARRHAARPASGDGSAWLDICYRLALQDRGRGARQALWLYAKAYSLGRSADAFRAALPAACVVPGLGEPVMHMPELDLVVWPLPNDPVMEQLPALLDPVAVRPHLPSGALGTKGSGGIGEVSVVRYEPEEHCLARIAIPGAADEKAIYGKSYAGERWRDARDCMHSLWCTGCVDPQAFVVGRPLGSCPALHAVWQAEVRGEPLALRLAGPHAEATLDAVAAALAALHAGPLIVREARQLAATVTQARTWCAELGAEDGRFAADLDALLFHLERGAARPRRVVTTHGDFHVDRMQWWNGRIALFDYDSFTIDSPARDVAGFVSNLLCRDDGKADWAQLAANFVARYRAHCGGRLAETELDWHLQFALLREAHRCFARHCAGWQDKALRAMILARASLASLPRRAGSVL</sequence>
<name>A0ABZ1AFY1_AROEV</name>
<proteinExistence type="predicted"/>
<keyword evidence="2" id="KW-1185">Reference proteome</keyword>
<dbReference type="Gene3D" id="3.90.1200.10">
    <property type="match status" value="1"/>
</dbReference>
<reference evidence="1 2" key="1">
    <citation type="submission" date="2023-12" db="EMBL/GenBank/DDBJ databases">
        <title>A. evansii MAY27, complete genome.</title>
        <authorList>
            <person name="Wang Y."/>
        </authorList>
    </citation>
    <scope>NUCLEOTIDE SEQUENCE [LARGE SCALE GENOMIC DNA]</scope>
    <source>
        <strain evidence="1 2">MAY27</strain>
    </source>
</reference>
<gene>
    <name evidence="1" type="ORF">U5817_16395</name>
</gene>
<evidence type="ECO:0008006" key="3">
    <source>
        <dbReference type="Google" id="ProtNLM"/>
    </source>
</evidence>